<dbReference type="GO" id="GO:0008009">
    <property type="term" value="F:chemokine activity"/>
    <property type="evidence" value="ECO:0007669"/>
    <property type="project" value="InterPro"/>
</dbReference>
<gene>
    <name evidence="11" type="primary">LOC101580032</name>
</gene>
<feature type="domain" description="Chemokine interleukin-8-like" evidence="9">
    <location>
        <begin position="50"/>
        <end position="108"/>
    </location>
</feature>
<dbReference type="InterPro" id="IPR001811">
    <property type="entry name" value="Chemokine_IL8-like_dom"/>
</dbReference>
<dbReference type="Pfam" id="PF00048">
    <property type="entry name" value="IL8"/>
    <property type="match status" value="1"/>
</dbReference>
<evidence type="ECO:0000256" key="7">
    <source>
        <dbReference type="ARBA" id="ARBA00023157"/>
    </source>
</evidence>
<reference evidence="11" key="1">
    <citation type="submission" date="2025-08" db="UniProtKB">
        <authorList>
            <consortium name="RefSeq"/>
        </authorList>
    </citation>
    <scope>IDENTIFICATION</scope>
</reference>
<dbReference type="GO" id="GO:0061844">
    <property type="term" value="P:antimicrobial humoral immune response mediated by antimicrobial peptide"/>
    <property type="evidence" value="ECO:0007669"/>
    <property type="project" value="TreeGrafter"/>
</dbReference>
<evidence type="ECO:0000313" key="10">
    <source>
        <dbReference type="Proteomes" id="UP000515203"/>
    </source>
</evidence>
<dbReference type="GO" id="GO:0005615">
    <property type="term" value="C:extracellular space"/>
    <property type="evidence" value="ECO:0007669"/>
    <property type="project" value="UniProtKB-KW"/>
</dbReference>
<evidence type="ECO:0000256" key="5">
    <source>
        <dbReference type="ARBA" id="ARBA00022525"/>
    </source>
</evidence>
<dbReference type="FunCoup" id="A0A6P6DH29">
    <property type="interactions" value="507"/>
</dbReference>
<evidence type="ECO:0000256" key="2">
    <source>
        <dbReference type="ARBA" id="ARBA00010868"/>
    </source>
</evidence>
<organism evidence="10 11">
    <name type="scientific">Octodon degus</name>
    <name type="common">Degu</name>
    <name type="synonym">Sciurus degus</name>
    <dbReference type="NCBI Taxonomy" id="10160"/>
    <lineage>
        <taxon>Eukaryota</taxon>
        <taxon>Metazoa</taxon>
        <taxon>Chordata</taxon>
        <taxon>Craniata</taxon>
        <taxon>Vertebrata</taxon>
        <taxon>Euteleostomi</taxon>
        <taxon>Mammalia</taxon>
        <taxon>Eutheria</taxon>
        <taxon>Euarchontoglires</taxon>
        <taxon>Glires</taxon>
        <taxon>Rodentia</taxon>
        <taxon>Hystricomorpha</taxon>
        <taxon>Octodontidae</taxon>
        <taxon>Octodon</taxon>
    </lineage>
</organism>
<keyword evidence="7" id="KW-1015">Disulfide bond</keyword>
<dbReference type="GO" id="GO:0070098">
    <property type="term" value="P:chemokine-mediated signaling pathway"/>
    <property type="evidence" value="ECO:0007669"/>
    <property type="project" value="TreeGrafter"/>
</dbReference>
<evidence type="ECO:0000256" key="3">
    <source>
        <dbReference type="ARBA" id="ARBA00022500"/>
    </source>
</evidence>
<dbReference type="OrthoDB" id="9447832at2759"/>
<accession>A0A6P6DH29</accession>
<dbReference type="InterPro" id="IPR036048">
    <property type="entry name" value="Interleukin_8-like_sf"/>
</dbReference>
<comment type="subcellular location">
    <subcellularLocation>
        <location evidence="1 8">Secreted</location>
    </subcellularLocation>
</comment>
<dbReference type="GeneID" id="101580032"/>
<protein>
    <recommendedName>
        <fullName evidence="8">C-C motif chemokine</fullName>
    </recommendedName>
</protein>
<dbReference type="Gene3D" id="2.40.50.40">
    <property type="match status" value="1"/>
</dbReference>
<dbReference type="Proteomes" id="UP000515203">
    <property type="component" value="Unplaced"/>
</dbReference>
<dbReference type="CDD" id="cd00272">
    <property type="entry name" value="Chemokine_CC"/>
    <property type="match status" value="1"/>
</dbReference>
<dbReference type="GO" id="GO:0030335">
    <property type="term" value="P:positive regulation of cell migration"/>
    <property type="evidence" value="ECO:0007669"/>
    <property type="project" value="TreeGrafter"/>
</dbReference>
<feature type="signal peptide" evidence="8">
    <location>
        <begin position="1"/>
        <end position="21"/>
    </location>
</feature>
<dbReference type="InterPro" id="IPR000827">
    <property type="entry name" value="Chemokine_CC_CS"/>
</dbReference>
<dbReference type="PANTHER" id="PTHR12015:SF77">
    <property type="entry name" value="C-C MOTIF CHEMOKINE 15"/>
    <property type="match status" value="1"/>
</dbReference>
<dbReference type="FunFam" id="2.40.50.40:FF:000002">
    <property type="entry name" value="C-C motif chemokine"/>
    <property type="match status" value="1"/>
</dbReference>
<evidence type="ECO:0000256" key="6">
    <source>
        <dbReference type="ARBA" id="ARBA00022729"/>
    </source>
</evidence>
<dbReference type="InParanoid" id="A0A6P6DH29"/>
<evidence type="ECO:0000256" key="4">
    <source>
        <dbReference type="ARBA" id="ARBA00022514"/>
    </source>
</evidence>
<feature type="chain" id="PRO_5028517047" description="C-C motif chemokine" evidence="8">
    <location>
        <begin position="22"/>
        <end position="116"/>
    </location>
</feature>
<keyword evidence="10" id="KW-1185">Reference proteome</keyword>
<dbReference type="GO" id="GO:0048020">
    <property type="term" value="F:CCR chemokine receptor binding"/>
    <property type="evidence" value="ECO:0007669"/>
    <property type="project" value="TreeGrafter"/>
</dbReference>
<dbReference type="AlphaFoldDB" id="A0A6P6DH29"/>
<proteinExistence type="inferred from homology"/>
<evidence type="ECO:0000256" key="1">
    <source>
        <dbReference type="ARBA" id="ARBA00004613"/>
    </source>
</evidence>
<dbReference type="PROSITE" id="PS00472">
    <property type="entry name" value="SMALL_CYTOKINES_CC"/>
    <property type="match status" value="1"/>
</dbReference>
<dbReference type="InterPro" id="IPR039809">
    <property type="entry name" value="Chemokine_b/g/d"/>
</dbReference>
<evidence type="ECO:0000313" key="11">
    <source>
        <dbReference type="RefSeq" id="XP_023558948.1"/>
    </source>
</evidence>
<comment type="similarity">
    <text evidence="2 8">Belongs to the intercrine beta (chemokine CC) family.</text>
</comment>
<dbReference type="SUPFAM" id="SSF54117">
    <property type="entry name" value="Interleukin 8-like chemokines"/>
    <property type="match status" value="1"/>
</dbReference>
<name>A0A6P6DH29_OCTDE</name>
<keyword evidence="6 8" id="KW-0732">Signal</keyword>
<dbReference type="RefSeq" id="XP_023558948.1">
    <property type="nucleotide sequence ID" value="XM_023703180.1"/>
</dbReference>
<dbReference type="SMART" id="SM00199">
    <property type="entry name" value="SCY"/>
    <property type="match status" value="1"/>
</dbReference>
<evidence type="ECO:0000256" key="8">
    <source>
        <dbReference type="RuleBase" id="RU361150"/>
    </source>
</evidence>
<dbReference type="PANTHER" id="PTHR12015">
    <property type="entry name" value="SMALL INDUCIBLE CYTOKINE A"/>
    <property type="match status" value="1"/>
</dbReference>
<sequence>MKFSMAALSFLILAVAPGSRAQIVYDTEIRERQRTMDLREPLIYRVFAQPSDCCLSYTPRRIQCKLMEDYFETSSGCTQPAIIFVTKKGKRVCADPKNLSVQNCIRKLKPGTGFLA</sequence>
<keyword evidence="4 8" id="KW-0202">Cytokine</keyword>
<dbReference type="GO" id="GO:0006954">
    <property type="term" value="P:inflammatory response"/>
    <property type="evidence" value="ECO:0007669"/>
    <property type="project" value="TreeGrafter"/>
</dbReference>
<evidence type="ECO:0000259" key="9">
    <source>
        <dbReference type="SMART" id="SM00199"/>
    </source>
</evidence>
<keyword evidence="3 8" id="KW-0145">Chemotaxis</keyword>
<keyword evidence="5 8" id="KW-0964">Secreted</keyword>